<name>A0A6N2SXN4_9FIRM</name>
<dbReference type="PANTHER" id="PTHR22916:SF3">
    <property type="entry name" value="UDP-GLCNAC:BETAGAL BETA-1,3-N-ACETYLGLUCOSAMINYLTRANSFERASE-LIKE PROTEIN 1"/>
    <property type="match status" value="1"/>
</dbReference>
<keyword evidence="2" id="KW-0808">Transferase</keyword>
<dbReference type="Pfam" id="PF00535">
    <property type="entry name" value="Glycos_transf_2"/>
    <property type="match status" value="1"/>
</dbReference>
<dbReference type="SUPFAM" id="SSF53448">
    <property type="entry name" value="Nucleotide-diphospho-sugar transferases"/>
    <property type="match status" value="1"/>
</dbReference>
<dbReference type="GO" id="GO:0016758">
    <property type="term" value="F:hexosyltransferase activity"/>
    <property type="evidence" value="ECO:0007669"/>
    <property type="project" value="UniProtKB-ARBA"/>
</dbReference>
<dbReference type="AlphaFoldDB" id="A0A6N2SXN4"/>
<dbReference type="InterPro" id="IPR001173">
    <property type="entry name" value="Glyco_trans_2-like"/>
</dbReference>
<dbReference type="EC" id="2.4.-.-" evidence="2"/>
<dbReference type="PANTHER" id="PTHR22916">
    <property type="entry name" value="GLYCOSYLTRANSFERASE"/>
    <property type="match status" value="1"/>
</dbReference>
<proteinExistence type="predicted"/>
<sequence length="319" mass="37543">MNEKIMLSIIVPTYGHEKYIIQALDSIRMQKTKYKYEVLVGEDASPDNTRQILKEYDKKYPGIFQMFYRKENMGGKGVGNTRDLKNRARGKYIITLEGDDYWIAEDKIEKQIDFLETHPEYIAVAHNCIVVDENSEETHEIYPDCKHEEYTIKDYFFDILPGQTATVMYRNNREKIHFDRSILEKGLIPGDKLLMFVLIANGKVYCIQDKMSAYRHVKKGGLSFSANFRYDVRKDLDGHEELLKYAYRIQNKDGEKCAEALYFDILIRALTKNEYGMRQAWKEYRKLKHKCLVVVGFVCKRVELKMKKFKGKNIKNGDK</sequence>
<evidence type="ECO:0000313" key="2">
    <source>
        <dbReference type="EMBL" id="VYS96991.1"/>
    </source>
</evidence>
<dbReference type="InterPro" id="IPR029044">
    <property type="entry name" value="Nucleotide-diphossugar_trans"/>
</dbReference>
<dbReference type="RefSeq" id="WP_156353634.1">
    <property type="nucleotide sequence ID" value="NZ_CACRST010000011.1"/>
</dbReference>
<keyword evidence="2" id="KW-0328">Glycosyltransferase</keyword>
<gene>
    <name evidence="2" type="primary">epsE</name>
    <name evidence="2" type="ORF">BGLFYP119_01301</name>
</gene>
<organism evidence="2">
    <name type="scientific">Blautia glucerasea</name>
    <dbReference type="NCBI Taxonomy" id="536633"/>
    <lineage>
        <taxon>Bacteria</taxon>
        <taxon>Bacillati</taxon>
        <taxon>Bacillota</taxon>
        <taxon>Clostridia</taxon>
        <taxon>Lachnospirales</taxon>
        <taxon>Lachnospiraceae</taxon>
        <taxon>Blautia</taxon>
    </lineage>
</organism>
<evidence type="ECO:0000259" key="1">
    <source>
        <dbReference type="Pfam" id="PF00535"/>
    </source>
</evidence>
<feature type="domain" description="Glycosyltransferase 2-like" evidence="1">
    <location>
        <begin position="8"/>
        <end position="140"/>
    </location>
</feature>
<dbReference type="Gene3D" id="3.90.550.10">
    <property type="entry name" value="Spore Coat Polysaccharide Biosynthesis Protein SpsA, Chain A"/>
    <property type="match status" value="1"/>
</dbReference>
<reference evidence="2" key="1">
    <citation type="submission" date="2019-11" db="EMBL/GenBank/DDBJ databases">
        <authorList>
            <person name="Feng L."/>
        </authorList>
    </citation>
    <scope>NUCLEOTIDE SEQUENCE</scope>
    <source>
        <strain evidence="2">BgluceraseaLFYP119</strain>
    </source>
</reference>
<dbReference type="EMBL" id="CACRST010000011">
    <property type="protein sequence ID" value="VYS96991.1"/>
    <property type="molecule type" value="Genomic_DNA"/>
</dbReference>
<protein>
    <submittedName>
        <fullName evidence="2">Glycosyltransferase EpsE</fullName>
        <ecNumber evidence="2">2.4.-.-</ecNumber>
    </submittedName>
</protein>
<accession>A0A6N2SXN4</accession>